<dbReference type="STRING" id="553973.CLOHYLEM_06361"/>
<dbReference type="Proteomes" id="UP000004893">
    <property type="component" value="Unassembled WGS sequence"/>
</dbReference>
<feature type="domain" description="DUF1330" evidence="1">
    <location>
        <begin position="13"/>
        <end position="107"/>
    </location>
</feature>
<dbReference type="SUPFAM" id="SSF54909">
    <property type="entry name" value="Dimeric alpha+beta barrel"/>
    <property type="match status" value="1"/>
</dbReference>
<evidence type="ECO:0000259" key="1">
    <source>
        <dbReference type="Pfam" id="PF07045"/>
    </source>
</evidence>
<keyword evidence="3" id="KW-1185">Reference proteome</keyword>
<dbReference type="PANTHER" id="PTHR41521">
    <property type="match status" value="1"/>
</dbReference>
<protein>
    <recommendedName>
        <fullName evidence="1">DUF1330 domain-containing protein</fullName>
    </recommendedName>
</protein>
<dbReference type="InterPro" id="IPR011008">
    <property type="entry name" value="Dimeric_a/b-barrel"/>
</dbReference>
<dbReference type="InterPro" id="IPR010753">
    <property type="entry name" value="DUF1330"/>
</dbReference>
<dbReference type="Pfam" id="PF07045">
    <property type="entry name" value="DUF1330"/>
    <property type="match status" value="1"/>
</dbReference>
<dbReference type="Gene3D" id="3.30.70.100">
    <property type="match status" value="1"/>
</dbReference>
<evidence type="ECO:0000313" key="2">
    <source>
        <dbReference type="EMBL" id="EEG73679.1"/>
    </source>
</evidence>
<dbReference type="HOGENOM" id="CLU_145407_1_2_9"/>
<sequence>MQVITCIKGGVMVYFIAAVYIDEEKGRGDYDEYIREVRPIVEQYGGRYIVRSDKITPLGEKWRPGRLIVIEWDTKERLDKCFQSGEYRKIASKREGSVDSRAVIVEG</sequence>
<reference evidence="2" key="2">
    <citation type="submission" date="2013-06" db="EMBL/GenBank/DDBJ databases">
        <title>Draft genome sequence of Clostridium hylemonae (DSM 15053).</title>
        <authorList>
            <person name="Sudarsanam P."/>
            <person name="Ley R."/>
            <person name="Guruge J."/>
            <person name="Turnbaugh P.J."/>
            <person name="Mahowald M."/>
            <person name="Liep D."/>
            <person name="Gordon J."/>
        </authorList>
    </citation>
    <scope>NUCLEOTIDE SEQUENCE</scope>
    <source>
        <strain evidence="2">DSM 15053</strain>
    </source>
</reference>
<accession>C0C2Q5</accession>
<proteinExistence type="predicted"/>
<evidence type="ECO:0000313" key="3">
    <source>
        <dbReference type="Proteomes" id="UP000004893"/>
    </source>
</evidence>
<dbReference type="OrthoDB" id="9806380at2"/>
<gene>
    <name evidence="2" type="ORF">CLOHYLEM_06361</name>
</gene>
<dbReference type="EMBL" id="ABYI02000023">
    <property type="protein sequence ID" value="EEG73679.1"/>
    <property type="molecule type" value="Genomic_DNA"/>
</dbReference>
<comment type="caution">
    <text evidence="2">The sequence shown here is derived from an EMBL/GenBank/DDBJ whole genome shotgun (WGS) entry which is preliminary data.</text>
</comment>
<dbReference type="PANTHER" id="PTHR41521:SF4">
    <property type="entry name" value="BLR0684 PROTEIN"/>
    <property type="match status" value="1"/>
</dbReference>
<dbReference type="eggNOG" id="COG5470">
    <property type="taxonomic scope" value="Bacteria"/>
</dbReference>
<dbReference type="AlphaFoldDB" id="C0C2Q5"/>
<name>C0C2Q5_9FIRM</name>
<organism evidence="2 3">
    <name type="scientific">[Clostridium] hylemonae DSM 15053</name>
    <dbReference type="NCBI Taxonomy" id="553973"/>
    <lineage>
        <taxon>Bacteria</taxon>
        <taxon>Bacillati</taxon>
        <taxon>Bacillota</taxon>
        <taxon>Clostridia</taxon>
        <taxon>Lachnospirales</taxon>
        <taxon>Lachnospiraceae</taxon>
    </lineage>
</organism>
<reference evidence="2" key="1">
    <citation type="submission" date="2009-02" db="EMBL/GenBank/DDBJ databases">
        <authorList>
            <person name="Fulton L."/>
            <person name="Clifton S."/>
            <person name="Fulton B."/>
            <person name="Xu J."/>
            <person name="Minx P."/>
            <person name="Pepin K.H."/>
            <person name="Johnson M."/>
            <person name="Bhonagiri V."/>
            <person name="Nash W.E."/>
            <person name="Mardis E.R."/>
            <person name="Wilson R.K."/>
        </authorList>
    </citation>
    <scope>NUCLEOTIDE SEQUENCE [LARGE SCALE GENOMIC DNA]</scope>
    <source>
        <strain evidence="2">DSM 15053</strain>
    </source>
</reference>